<dbReference type="AlphaFoldDB" id="A0AAV9V1N4"/>
<comment type="caution">
    <text evidence="2">The sequence shown here is derived from an EMBL/GenBank/DDBJ whole genome shotgun (WGS) entry which is preliminary data.</text>
</comment>
<protein>
    <submittedName>
        <fullName evidence="2">Uncharacterized protein</fullName>
    </submittedName>
</protein>
<reference evidence="2 3" key="1">
    <citation type="submission" date="2019-10" db="EMBL/GenBank/DDBJ databases">
        <authorList>
            <person name="Palmer J.M."/>
        </authorList>
    </citation>
    <scope>NUCLEOTIDE SEQUENCE [LARGE SCALE GENOMIC DNA]</scope>
    <source>
        <strain evidence="2 3">TWF696</strain>
    </source>
</reference>
<name>A0AAV9V1N4_9PEZI</name>
<feature type="signal peptide" evidence="1">
    <location>
        <begin position="1"/>
        <end position="21"/>
    </location>
</feature>
<evidence type="ECO:0000313" key="3">
    <source>
        <dbReference type="Proteomes" id="UP001375240"/>
    </source>
</evidence>
<keyword evidence="3" id="KW-1185">Reference proteome</keyword>
<evidence type="ECO:0000313" key="2">
    <source>
        <dbReference type="EMBL" id="KAK6353445.1"/>
    </source>
</evidence>
<dbReference type="Proteomes" id="UP001375240">
    <property type="component" value="Unassembled WGS sequence"/>
</dbReference>
<keyword evidence="1" id="KW-0732">Signal</keyword>
<accession>A0AAV9V1N4</accession>
<organism evidence="2 3">
    <name type="scientific">Orbilia brochopaga</name>
    <dbReference type="NCBI Taxonomy" id="3140254"/>
    <lineage>
        <taxon>Eukaryota</taxon>
        <taxon>Fungi</taxon>
        <taxon>Dikarya</taxon>
        <taxon>Ascomycota</taxon>
        <taxon>Pezizomycotina</taxon>
        <taxon>Orbiliomycetes</taxon>
        <taxon>Orbiliales</taxon>
        <taxon>Orbiliaceae</taxon>
        <taxon>Orbilia</taxon>
    </lineage>
</organism>
<feature type="chain" id="PRO_5043967747" evidence="1">
    <location>
        <begin position="22"/>
        <end position="682"/>
    </location>
</feature>
<gene>
    <name evidence="2" type="ORF">TWF696_005408</name>
</gene>
<evidence type="ECO:0000256" key="1">
    <source>
        <dbReference type="SAM" id="SignalP"/>
    </source>
</evidence>
<dbReference type="EMBL" id="JAVHNQ010000003">
    <property type="protein sequence ID" value="KAK6353445.1"/>
    <property type="molecule type" value="Genomic_DNA"/>
</dbReference>
<proteinExistence type="predicted"/>
<sequence>MKPLLKTTVLAGALLLVPVWAQTHTTTTVYITTQSTYFYTVYGQCNALPFCDAVTWAPLSVSTSPATNTAASSSGIDTSSSSTGTAPIPSVTTFYIQTDGDGEDLFFQFDNRGQVVIAPATITVGNTRRQTDAPMPKRQDGGDINDLGLVLPLLQLNEKGLMRDAGDPKKIVLLRPDDSLYGPGDRSIEERANPKYGRVLYRSPAAIEADDIVRQFNIQGKTVFLVSPAGVKYEYYRVLQTNYTFTLYNLYMAAVGASVPSDWEKVTLVTDGNNAPPIPTVISGSSTSSSSSLSTSFSSMNTITSGSSTSSASSSTSSGLSDDVTAAYEVILSNSLQPYCSTLLQYSTFSTPTILSAQTTVSTSVSTDLFIISETSVLTESEYLDTVTVPSYTSTETSTATTVLSTLINRRAEKRQIPDPLTTFVAAAISSGCMLAVTSPVPTTEVQISTVTSIIGRVETSSSTDVTSSVSTLSIPETQTFSGPPVIYTNYIGYPLSADFYTREYRTYVGSDPANGVTEMTSSVTGVLEMLVYDATADAWRITIYDPEEPDPFWLTVKQAGQSTTLADDTLTFRRQSVIDVPGPTFAYVYWDLDVANMTIALSGNNDINEGRVDLISCITIAPQYYLAYSPEGRPLGSCFEAGATNGQYWLQYVANTDVPYGQEYKRRRYQPSEPLSLAQPV</sequence>